<evidence type="ECO:0000256" key="1">
    <source>
        <dbReference type="SAM" id="MobiDB-lite"/>
    </source>
</evidence>
<feature type="region of interest" description="Disordered" evidence="1">
    <location>
        <begin position="1"/>
        <end position="58"/>
    </location>
</feature>
<reference evidence="2" key="1">
    <citation type="submission" date="2020-02" db="EMBL/GenBank/DDBJ databases">
        <authorList>
            <person name="Meier V. D."/>
        </authorList>
    </citation>
    <scope>NUCLEOTIDE SEQUENCE</scope>
    <source>
        <strain evidence="2">AVDCRST_MAG70</strain>
    </source>
</reference>
<feature type="compositionally biased region" description="Basic and acidic residues" evidence="1">
    <location>
        <begin position="1"/>
        <end position="17"/>
    </location>
</feature>
<evidence type="ECO:0000313" key="2">
    <source>
        <dbReference type="EMBL" id="CAA9544864.1"/>
    </source>
</evidence>
<proteinExistence type="predicted"/>
<accession>A0A6J4UCT9</accession>
<dbReference type="EMBL" id="CADCWH010000068">
    <property type="protein sequence ID" value="CAA9544864.1"/>
    <property type="molecule type" value="Genomic_DNA"/>
</dbReference>
<organism evidence="2">
    <name type="scientific">uncultured Thermomicrobiales bacterium</name>
    <dbReference type="NCBI Taxonomy" id="1645740"/>
    <lineage>
        <taxon>Bacteria</taxon>
        <taxon>Pseudomonadati</taxon>
        <taxon>Thermomicrobiota</taxon>
        <taxon>Thermomicrobia</taxon>
        <taxon>Thermomicrobiales</taxon>
        <taxon>environmental samples</taxon>
    </lineage>
</organism>
<name>A0A6J4UCT9_9BACT</name>
<sequence>MDGHGDNRRSTANERSDAAWVSPGDIVRASLTHVGGGGTMGYPGPTRGVGKTRREDVG</sequence>
<protein>
    <submittedName>
        <fullName evidence="2">Uncharacterized protein</fullName>
    </submittedName>
</protein>
<gene>
    <name evidence="2" type="ORF">AVDCRST_MAG70-422</name>
</gene>
<dbReference type="AlphaFoldDB" id="A0A6J4UCT9"/>